<evidence type="ECO:0000256" key="1">
    <source>
        <dbReference type="ARBA" id="ARBA00005232"/>
    </source>
</evidence>
<keyword evidence="3 5" id="KW-0012">Acyltransferase</keyword>
<dbReference type="PROSITE" id="PS00440">
    <property type="entry name" value="ACYLTRANSF_C_2"/>
    <property type="match status" value="1"/>
</dbReference>
<dbReference type="Gene3D" id="3.30.559.10">
    <property type="entry name" value="Chloramphenicol acetyltransferase-like domain"/>
    <property type="match status" value="1"/>
</dbReference>
<name>A0A542DD09_AMYCI</name>
<keyword evidence="8" id="KW-1185">Reference proteome</keyword>
<evidence type="ECO:0000256" key="4">
    <source>
        <dbReference type="PIRSR" id="PIRSR600542-1"/>
    </source>
</evidence>
<proteinExistence type="inferred from homology"/>
<feature type="active site" description="Proton acceptor" evidence="4">
    <location>
        <position position="320"/>
    </location>
</feature>
<dbReference type="GO" id="GO:0016746">
    <property type="term" value="F:acyltransferase activity"/>
    <property type="evidence" value="ECO:0007669"/>
    <property type="project" value="UniProtKB-KW"/>
</dbReference>
<keyword evidence="2 5" id="KW-0808">Transferase</keyword>
<dbReference type="AlphaFoldDB" id="A0A542DD09"/>
<gene>
    <name evidence="7" type="ORF">FB471_0615</name>
</gene>
<evidence type="ECO:0000259" key="6">
    <source>
        <dbReference type="Pfam" id="PF00755"/>
    </source>
</evidence>
<comment type="caution">
    <text evidence="7">The sequence shown here is derived from an EMBL/GenBank/DDBJ whole genome shotgun (WGS) entry which is preliminary data.</text>
</comment>
<evidence type="ECO:0000256" key="2">
    <source>
        <dbReference type="ARBA" id="ARBA00022679"/>
    </source>
</evidence>
<dbReference type="InterPro" id="IPR039551">
    <property type="entry name" value="Cho/carn_acyl_trans"/>
</dbReference>
<reference evidence="7 8" key="1">
    <citation type="submission" date="2019-06" db="EMBL/GenBank/DDBJ databases">
        <title>Sequencing the genomes of 1000 actinobacteria strains.</title>
        <authorList>
            <person name="Klenk H.-P."/>
        </authorList>
    </citation>
    <scope>NUCLEOTIDE SEQUENCE [LARGE SCALE GENOMIC DNA]</scope>
    <source>
        <strain evidence="7 8">DSM 45679</strain>
    </source>
</reference>
<sequence>MNSSPEWSTRTFGNEDRLPRVPLPTLEDSCTRFLEWCEPLLTEDERARTGAAVAEFLRPDSAARALHAELERYDASEGVRSWLDRFWPARYLGRRDRIALNANFFFLFQESDQGQVERAAGLVAAAVGYKKLLDQESIPPVVQRGAAHSMEQHKFLFSTTRIPGAVQDTVRAPYSAERPGPASARHIAVFFRGNIFRLDVLGPDGHPYTLDDLAAGLRSVLKAGAARADTEDAVGHLTTKARAEWAASRQALLAAERGNADALEAVEGALFCVCLEDFAPESTQQACDQLLHGDSGNRWFDKAVSLIVFADGTAGINVEHCGLDGTTILSFVDTLLSTPAREHSARSGARTQGMPAVDPVEFVLDDELRADVRAAGAAFAAYAADTATTTVSFDFGADQIKGLRCSPDAFAQLAYQLAHRRSKGVTGATYESIATRQYQNGRTEAMRVVTPEILRFVAAMEDPGTDPATRRAAFRAAADKHVSRAKECQQGQAPEQHLWELQLIQQREGEPLGATEPLALYDSPGWTIMRNDYLSTSSAPSTHIQYFGFGSTSGTCIGVAYVLLPQRWNLYLSTPRPVAEQMFAFARQLTVAVEELRELLATGEPQP</sequence>
<dbReference type="PANTHER" id="PTHR22589">
    <property type="entry name" value="CARNITINE O-ACYLTRANSFERASE"/>
    <property type="match status" value="1"/>
</dbReference>
<dbReference type="Gene3D" id="3.30.559.70">
    <property type="entry name" value="Choline/Carnitine o-acyltransferase, domain 2"/>
    <property type="match status" value="1"/>
</dbReference>
<organism evidence="7 8">
    <name type="scientific">Amycolatopsis cihanbeyliensis</name>
    <dbReference type="NCBI Taxonomy" id="1128664"/>
    <lineage>
        <taxon>Bacteria</taxon>
        <taxon>Bacillati</taxon>
        <taxon>Actinomycetota</taxon>
        <taxon>Actinomycetes</taxon>
        <taxon>Pseudonocardiales</taxon>
        <taxon>Pseudonocardiaceae</taxon>
        <taxon>Amycolatopsis</taxon>
    </lineage>
</organism>
<dbReference type="Pfam" id="PF00755">
    <property type="entry name" value="Carn_acyltransf"/>
    <property type="match status" value="1"/>
</dbReference>
<evidence type="ECO:0000256" key="3">
    <source>
        <dbReference type="ARBA" id="ARBA00023315"/>
    </source>
</evidence>
<evidence type="ECO:0000256" key="5">
    <source>
        <dbReference type="RuleBase" id="RU003801"/>
    </source>
</evidence>
<dbReference type="InterPro" id="IPR042231">
    <property type="entry name" value="Cho/carn_acyl_trans_2"/>
</dbReference>
<dbReference type="SUPFAM" id="SSF52777">
    <property type="entry name" value="CoA-dependent acyltransferases"/>
    <property type="match status" value="2"/>
</dbReference>
<evidence type="ECO:0000313" key="8">
    <source>
        <dbReference type="Proteomes" id="UP000320876"/>
    </source>
</evidence>
<dbReference type="Proteomes" id="UP000320876">
    <property type="component" value="Unassembled WGS sequence"/>
</dbReference>
<dbReference type="InterPro" id="IPR023213">
    <property type="entry name" value="CAT-like_dom_sf"/>
</dbReference>
<dbReference type="InterPro" id="IPR000542">
    <property type="entry name" value="Carn_acyl_trans"/>
</dbReference>
<evidence type="ECO:0000313" key="7">
    <source>
        <dbReference type="EMBL" id="TQJ00960.1"/>
    </source>
</evidence>
<dbReference type="EMBL" id="VFML01000001">
    <property type="protein sequence ID" value="TQJ00960.1"/>
    <property type="molecule type" value="Genomic_DNA"/>
</dbReference>
<feature type="domain" description="Choline/carnitine acyltransferase" evidence="6">
    <location>
        <begin position="21"/>
        <end position="589"/>
    </location>
</feature>
<protein>
    <submittedName>
        <fullName evidence="7">Carnitine O-acetyltransferase</fullName>
    </submittedName>
</protein>
<accession>A0A542DD09</accession>
<comment type="similarity">
    <text evidence="1 5">Belongs to the carnitine/choline acetyltransferase family.</text>
</comment>